<dbReference type="Gene3D" id="3.30.70.660">
    <property type="entry name" value="Pseudouridine synthase I, catalytic domain, C-terminal subdomain"/>
    <property type="match status" value="1"/>
</dbReference>
<dbReference type="NCBIfam" id="TIGR00071">
    <property type="entry name" value="hisT_truA"/>
    <property type="match status" value="1"/>
</dbReference>
<comment type="subunit">
    <text evidence="4">Homodimer.</text>
</comment>
<organism evidence="9 10">
    <name type="scientific">Allisonella histaminiformans</name>
    <dbReference type="NCBI Taxonomy" id="209880"/>
    <lineage>
        <taxon>Bacteria</taxon>
        <taxon>Bacillati</taxon>
        <taxon>Bacillota</taxon>
        <taxon>Negativicutes</taxon>
        <taxon>Veillonellales</taxon>
        <taxon>Veillonellaceae</taxon>
        <taxon>Allisonella</taxon>
    </lineage>
</organism>
<dbReference type="Gene3D" id="3.30.70.580">
    <property type="entry name" value="Pseudouridine synthase I, catalytic domain, N-terminal subdomain"/>
    <property type="match status" value="1"/>
</dbReference>
<keyword evidence="2 4" id="KW-0819">tRNA processing</keyword>
<feature type="binding site" evidence="4 6">
    <location>
        <position position="111"/>
    </location>
    <ligand>
        <name>substrate</name>
    </ligand>
</feature>
<comment type="similarity">
    <text evidence="1 4 7">Belongs to the tRNA pseudouridine synthase TruA family.</text>
</comment>
<evidence type="ECO:0000256" key="7">
    <source>
        <dbReference type="RuleBase" id="RU003792"/>
    </source>
</evidence>
<dbReference type="SUPFAM" id="SSF55120">
    <property type="entry name" value="Pseudouridine synthase"/>
    <property type="match status" value="1"/>
</dbReference>
<evidence type="ECO:0000313" key="9">
    <source>
        <dbReference type="EMBL" id="SDA40607.1"/>
    </source>
</evidence>
<dbReference type="AlphaFoldDB" id="A0A1G5V5R6"/>
<keyword evidence="3 4" id="KW-0413">Isomerase</keyword>
<comment type="function">
    <text evidence="4">Formation of pseudouridine at positions 38, 39 and 40 in the anticodon stem and loop of transfer RNAs.</text>
</comment>
<evidence type="ECO:0000256" key="1">
    <source>
        <dbReference type="ARBA" id="ARBA00009375"/>
    </source>
</evidence>
<dbReference type="Pfam" id="PF01416">
    <property type="entry name" value="PseudoU_synth_1"/>
    <property type="match status" value="2"/>
</dbReference>
<dbReference type="GeneID" id="87755424"/>
<proteinExistence type="inferred from homology"/>
<feature type="active site" description="Nucleophile" evidence="4 5">
    <location>
        <position position="53"/>
    </location>
</feature>
<comment type="catalytic activity">
    <reaction evidence="4 7">
        <text>uridine(38/39/40) in tRNA = pseudouridine(38/39/40) in tRNA</text>
        <dbReference type="Rhea" id="RHEA:22376"/>
        <dbReference type="Rhea" id="RHEA-COMP:10085"/>
        <dbReference type="Rhea" id="RHEA-COMP:10087"/>
        <dbReference type="ChEBI" id="CHEBI:65314"/>
        <dbReference type="ChEBI" id="CHEBI:65315"/>
        <dbReference type="EC" id="5.4.99.12"/>
    </reaction>
</comment>
<dbReference type="InterPro" id="IPR020097">
    <property type="entry name" value="PsdUridine_synth_TruA_a/b_dom"/>
</dbReference>
<feature type="domain" description="Pseudouridine synthase I TruA alpha/beta" evidence="8">
    <location>
        <begin position="145"/>
        <end position="246"/>
    </location>
</feature>
<evidence type="ECO:0000256" key="3">
    <source>
        <dbReference type="ARBA" id="ARBA00023235"/>
    </source>
</evidence>
<evidence type="ECO:0000256" key="6">
    <source>
        <dbReference type="PIRSR" id="PIRSR001430-2"/>
    </source>
</evidence>
<evidence type="ECO:0000256" key="5">
    <source>
        <dbReference type="PIRSR" id="PIRSR001430-1"/>
    </source>
</evidence>
<dbReference type="GO" id="GO:0003723">
    <property type="term" value="F:RNA binding"/>
    <property type="evidence" value="ECO:0007669"/>
    <property type="project" value="InterPro"/>
</dbReference>
<dbReference type="EMBL" id="FMXA01000004">
    <property type="protein sequence ID" value="SDA40607.1"/>
    <property type="molecule type" value="Genomic_DNA"/>
</dbReference>
<dbReference type="STRING" id="209880.SAMN02910343_00377"/>
<dbReference type="PIRSF" id="PIRSF001430">
    <property type="entry name" value="tRNA_psdUrid_synth"/>
    <property type="match status" value="1"/>
</dbReference>
<evidence type="ECO:0000313" key="10">
    <source>
        <dbReference type="Proteomes" id="UP000199689"/>
    </source>
</evidence>
<dbReference type="InterPro" id="IPR020103">
    <property type="entry name" value="PsdUridine_synth_cat_dom_sf"/>
</dbReference>
<evidence type="ECO:0000259" key="8">
    <source>
        <dbReference type="Pfam" id="PF01416"/>
    </source>
</evidence>
<evidence type="ECO:0000256" key="2">
    <source>
        <dbReference type="ARBA" id="ARBA00022694"/>
    </source>
</evidence>
<keyword evidence="10" id="KW-1185">Reference proteome</keyword>
<comment type="caution">
    <text evidence="4">Lacks conserved residue(s) required for the propagation of feature annotation.</text>
</comment>
<sequence>MKRNIWITVSYEGTAYAGFQRQPVAMTVQKAIEEALLQITGVSTTLYFVARTDAGVHAWGQECTFYTESRVPGDKFKYALNAILPRDIRVRESREVAEDFSVRRMNYGKTYAYNIWQDRDVSPFMRRYVWALGRELNVEKMRAVAAKLVGRHDFTSFRGNNSVPSDPVRNLMDIRIEAKGRLIRIYVTGEGFLYHMVRNIAGALADAGQGKLSPEELVNILKARDRRKLGVTAPAEGLCLLQVYFEPVTESDIKATLAQDYWPWTR</sequence>
<dbReference type="InterPro" id="IPR020094">
    <property type="entry name" value="TruA/RsuA/RluB/E/F_N"/>
</dbReference>
<dbReference type="PANTHER" id="PTHR11142:SF0">
    <property type="entry name" value="TRNA PSEUDOURIDINE SYNTHASE-LIKE 1"/>
    <property type="match status" value="1"/>
</dbReference>
<dbReference type="InterPro" id="IPR001406">
    <property type="entry name" value="PsdUridine_synth_TruA"/>
</dbReference>
<dbReference type="InterPro" id="IPR020095">
    <property type="entry name" value="PsdUridine_synth_TruA_C"/>
</dbReference>
<feature type="domain" description="Pseudouridine synthase I TruA alpha/beta" evidence="8">
    <location>
        <begin position="9"/>
        <end position="102"/>
    </location>
</feature>
<dbReference type="Proteomes" id="UP000199689">
    <property type="component" value="Unassembled WGS sequence"/>
</dbReference>
<dbReference type="RefSeq" id="WP_091363244.1">
    <property type="nucleotide sequence ID" value="NZ_FMXA01000004.1"/>
</dbReference>
<dbReference type="HAMAP" id="MF_00171">
    <property type="entry name" value="TruA"/>
    <property type="match status" value="1"/>
</dbReference>
<dbReference type="OrthoDB" id="9811823at2"/>
<dbReference type="EC" id="5.4.99.12" evidence="4"/>
<dbReference type="PANTHER" id="PTHR11142">
    <property type="entry name" value="PSEUDOURIDYLATE SYNTHASE"/>
    <property type="match status" value="1"/>
</dbReference>
<dbReference type="GO" id="GO:0031119">
    <property type="term" value="P:tRNA pseudouridine synthesis"/>
    <property type="evidence" value="ECO:0007669"/>
    <property type="project" value="UniProtKB-UniRule"/>
</dbReference>
<protein>
    <recommendedName>
        <fullName evidence="4">tRNA pseudouridine synthase A</fullName>
        <ecNumber evidence="4">5.4.99.12</ecNumber>
    </recommendedName>
    <alternativeName>
        <fullName evidence="4">tRNA pseudouridine(38-40) synthase</fullName>
    </alternativeName>
    <alternativeName>
        <fullName evidence="4">tRNA pseudouridylate synthase I</fullName>
    </alternativeName>
    <alternativeName>
        <fullName evidence="4">tRNA-uridine isomerase I</fullName>
    </alternativeName>
</protein>
<evidence type="ECO:0000256" key="4">
    <source>
        <dbReference type="HAMAP-Rule" id="MF_00171"/>
    </source>
</evidence>
<dbReference type="GO" id="GO:0160147">
    <property type="term" value="F:tRNA pseudouridine(38-40) synthase activity"/>
    <property type="evidence" value="ECO:0007669"/>
    <property type="project" value="UniProtKB-EC"/>
</dbReference>
<gene>
    <name evidence="4" type="primary">truA</name>
    <name evidence="9" type="ORF">SAMN02910343_00377</name>
</gene>
<dbReference type="CDD" id="cd02570">
    <property type="entry name" value="PseudoU_synth_EcTruA"/>
    <property type="match status" value="1"/>
</dbReference>
<reference evidence="9 10" key="1">
    <citation type="submission" date="2016-10" db="EMBL/GenBank/DDBJ databases">
        <authorList>
            <person name="de Groot N.N."/>
        </authorList>
    </citation>
    <scope>NUCLEOTIDE SEQUENCE [LARGE SCALE GENOMIC DNA]</scope>
    <source>
        <strain evidence="9 10">DSM 15230</strain>
    </source>
</reference>
<accession>A0A1G5V5R6</accession>
<name>A0A1G5V5R6_9FIRM</name>